<dbReference type="RefSeq" id="WP_023044917.1">
    <property type="nucleotide sequence ID" value="NZ_CAWLUD010000108.1"/>
</dbReference>
<proteinExistence type="predicted"/>
<dbReference type="SUPFAM" id="SSF47413">
    <property type="entry name" value="lambda repressor-like DNA-binding domains"/>
    <property type="match status" value="1"/>
</dbReference>
<sequence length="141" mass="16525">METKDIRRKNLKSLMESSELSQASFAMRCDLSPSMISQLINGYRNLGNSLSRKIEEKLSIKRGWLDVPHDEIINSNELIESPPGSTERDKKLTPQEEHLVDLFRQMPEREQSRIINELKEKADDYERIINELLERRKRTLG</sequence>
<dbReference type="Pfam" id="PF01381">
    <property type="entry name" value="HTH_3"/>
    <property type="match status" value="1"/>
</dbReference>
<feature type="coiled-coil region" evidence="1">
    <location>
        <begin position="108"/>
        <end position="135"/>
    </location>
</feature>
<accession>A0A081RQV3</accession>
<dbReference type="AlphaFoldDB" id="A0A081RQV3"/>
<dbReference type="SMART" id="SM00530">
    <property type="entry name" value="HTH_XRE"/>
    <property type="match status" value="1"/>
</dbReference>
<evidence type="ECO:0000256" key="1">
    <source>
        <dbReference type="SAM" id="Coils"/>
    </source>
</evidence>
<evidence type="ECO:0000313" key="4">
    <source>
        <dbReference type="Proteomes" id="UP000028002"/>
    </source>
</evidence>
<comment type="caution">
    <text evidence="3">The sequence shown here is derived from an EMBL/GenBank/DDBJ whole genome shotgun (WGS) entry which is preliminary data.</text>
</comment>
<reference evidence="3 4" key="1">
    <citation type="submission" date="2014-03" db="EMBL/GenBank/DDBJ databases">
        <title>Draft Genome of Photorhabdus temperata Meg1.</title>
        <authorList>
            <person name="Hurst S.G.IV."/>
            <person name="Morris K."/>
            <person name="Thomas K."/>
            <person name="Tisa L.S."/>
        </authorList>
    </citation>
    <scope>NUCLEOTIDE SEQUENCE [LARGE SCALE GENOMIC DNA]</scope>
    <source>
        <strain evidence="3 4">Meg1</strain>
    </source>
</reference>
<keyword evidence="1" id="KW-0175">Coiled coil</keyword>
<dbReference type="PROSITE" id="PS50943">
    <property type="entry name" value="HTH_CROC1"/>
    <property type="match status" value="1"/>
</dbReference>
<gene>
    <name evidence="3" type="ORF">MEG1DRAFT_04327</name>
</gene>
<dbReference type="Proteomes" id="UP000028002">
    <property type="component" value="Unassembled WGS sequence"/>
</dbReference>
<protein>
    <submittedName>
        <fullName evidence="3">Helix-turn-helix protein</fullName>
    </submittedName>
</protein>
<name>A0A081RQV3_PHOTE</name>
<dbReference type="GO" id="GO:0003677">
    <property type="term" value="F:DNA binding"/>
    <property type="evidence" value="ECO:0007669"/>
    <property type="project" value="InterPro"/>
</dbReference>
<feature type="domain" description="HTH cro/C1-type" evidence="2">
    <location>
        <begin position="11"/>
        <end position="65"/>
    </location>
</feature>
<dbReference type="InterPro" id="IPR010982">
    <property type="entry name" value="Lambda_DNA-bd_dom_sf"/>
</dbReference>
<evidence type="ECO:0000313" key="3">
    <source>
        <dbReference type="EMBL" id="KER01056.1"/>
    </source>
</evidence>
<dbReference type="Gene3D" id="1.10.260.40">
    <property type="entry name" value="lambda repressor-like DNA-binding domains"/>
    <property type="match status" value="1"/>
</dbReference>
<organism evidence="3 4">
    <name type="scientific">Photorhabdus temperata subsp. temperata Meg1</name>
    <dbReference type="NCBI Taxonomy" id="1393735"/>
    <lineage>
        <taxon>Bacteria</taxon>
        <taxon>Pseudomonadati</taxon>
        <taxon>Pseudomonadota</taxon>
        <taxon>Gammaproteobacteria</taxon>
        <taxon>Enterobacterales</taxon>
        <taxon>Morganellaceae</taxon>
        <taxon>Photorhabdus</taxon>
    </lineage>
</organism>
<dbReference type="CDD" id="cd00093">
    <property type="entry name" value="HTH_XRE"/>
    <property type="match status" value="1"/>
</dbReference>
<dbReference type="EMBL" id="JGVH01000108">
    <property type="protein sequence ID" value="KER01056.1"/>
    <property type="molecule type" value="Genomic_DNA"/>
</dbReference>
<evidence type="ECO:0000259" key="2">
    <source>
        <dbReference type="PROSITE" id="PS50943"/>
    </source>
</evidence>
<dbReference type="InterPro" id="IPR001387">
    <property type="entry name" value="Cro/C1-type_HTH"/>
</dbReference>